<evidence type="ECO:0000259" key="1">
    <source>
        <dbReference type="Pfam" id="PF14111"/>
    </source>
</evidence>
<feature type="domain" description="DUF4283" evidence="1">
    <location>
        <begin position="2"/>
        <end position="39"/>
    </location>
</feature>
<gene>
    <name evidence="2" type="ORF">CFP56_040102</name>
</gene>
<proteinExistence type="predicted"/>
<dbReference type="Proteomes" id="UP000237347">
    <property type="component" value="Unassembled WGS sequence"/>
</dbReference>
<keyword evidence="3" id="KW-1185">Reference proteome</keyword>
<dbReference type="AlphaFoldDB" id="A0AAW0LM82"/>
<dbReference type="InterPro" id="IPR025558">
    <property type="entry name" value="DUF4283"/>
</dbReference>
<evidence type="ECO:0000313" key="3">
    <source>
        <dbReference type="Proteomes" id="UP000237347"/>
    </source>
</evidence>
<dbReference type="EMBL" id="PKMF04000079">
    <property type="protein sequence ID" value="KAK7852172.1"/>
    <property type="molecule type" value="Genomic_DNA"/>
</dbReference>
<organism evidence="2 3">
    <name type="scientific">Quercus suber</name>
    <name type="common">Cork oak</name>
    <dbReference type="NCBI Taxonomy" id="58331"/>
    <lineage>
        <taxon>Eukaryota</taxon>
        <taxon>Viridiplantae</taxon>
        <taxon>Streptophyta</taxon>
        <taxon>Embryophyta</taxon>
        <taxon>Tracheophyta</taxon>
        <taxon>Spermatophyta</taxon>
        <taxon>Magnoliopsida</taxon>
        <taxon>eudicotyledons</taxon>
        <taxon>Gunneridae</taxon>
        <taxon>Pentapetalae</taxon>
        <taxon>rosids</taxon>
        <taxon>fabids</taxon>
        <taxon>Fagales</taxon>
        <taxon>Fagaceae</taxon>
        <taxon>Quercus</taxon>
    </lineage>
</organism>
<protein>
    <recommendedName>
        <fullName evidence="1">DUF4283 domain-containing protein</fullName>
    </recommendedName>
</protein>
<reference evidence="2 3" key="1">
    <citation type="journal article" date="2018" name="Sci. Data">
        <title>The draft genome sequence of cork oak.</title>
        <authorList>
            <person name="Ramos A.M."/>
            <person name="Usie A."/>
            <person name="Barbosa P."/>
            <person name="Barros P.M."/>
            <person name="Capote T."/>
            <person name="Chaves I."/>
            <person name="Simoes F."/>
            <person name="Abreu I."/>
            <person name="Carrasquinho I."/>
            <person name="Faro C."/>
            <person name="Guimaraes J.B."/>
            <person name="Mendonca D."/>
            <person name="Nobrega F."/>
            <person name="Rodrigues L."/>
            <person name="Saibo N.J.M."/>
            <person name="Varela M.C."/>
            <person name="Egas C."/>
            <person name="Matos J."/>
            <person name="Miguel C.M."/>
            <person name="Oliveira M.M."/>
            <person name="Ricardo C.P."/>
            <person name="Goncalves S."/>
        </authorList>
    </citation>
    <scope>NUCLEOTIDE SEQUENCE [LARGE SCALE GENOMIC DNA]</scope>
    <source>
        <strain evidence="3">cv. HL8</strain>
    </source>
</reference>
<accession>A0AAW0LM82</accession>
<sequence length="82" mass="9910">MCLFRFQDTRSRNSVLEARLWHIANKPIFLHKWQPRMQFLDLSLRKIPIWIKILPSCGVLESRLFRACGQWSWKAFVRGYCN</sequence>
<comment type="caution">
    <text evidence="2">The sequence shown here is derived from an EMBL/GenBank/DDBJ whole genome shotgun (WGS) entry which is preliminary data.</text>
</comment>
<name>A0AAW0LM82_QUESU</name>
<dbReference type="Pfam" id="PF14111">
    <property type="entry name" value="DUF4283"/>
    <property type="match status" value="1"/>
</dbReference>
<evidence type="ECO:0000313" key="2">
    <source>
        <dbReference type="EMBL" id="KAK7852172.1"/>
    </source>
</evidence>